<evidence type="ECO:0000313" key="1">
    <source>
        <dbReference type="EMBL" id="MBP2321618.1"/>
    </source>
</evidence>
<gene>
    <name evidence="1" type="ORF">JOF56_002003</name>
</gene>
<reference evidence="1 2" key="1">
    <citation type="submission" date="2021-03" db="EMBL/GenBank/DDBJ databases">
        <title>Sequencing the genomes of 1000 actinobacteria strains.</title>
        <authorList>
            <person name="Klenk H.-P."/>
        </authorList>
    </citation>
    <scope>NUCLEOTIDE SEQUENCE [LARGE SCALE GENOMIC DNA]</scope>
    <source>
        <strain evidence="1 2">DSM 46670</strain>
    </source>
</reference>
<evidence type="ECO:0000313" key="2">
    <source>
        <dbReference type="Proteomes" id="UP001519332"/>
    </source>
</evidence>
<name>A0ABS4TB21_9PSEU</name>
<proteinExistence type="predicted"/>
<sequence>MIWGISMALHEEATLDQAMGGIVGADHQGIGEIGNRDR</sequence>
<protein>
    <submittedName>
        <fullName evidence="1">Uncharacterized protein</fullName>
    </submittedName>
</protein>
<accession>A0ABS4TB21</accession>
<keyword evidence="2" id="KW-1185">Reference proteome</keyword>
<comment type="caution">
    <text evidence="1">The sequence shown here is derived from an EMBL/GenBank/DDBJ whole genome shotgun (WGS) entry which is preliminary data.</text>
</comment>
<organism evidence="1 2">
    <name type="scientific">Kibdelosporangium banguiense</name>
    <dbReference type="NCBI Taxonomy" id="1365924"/>
    <lineage>
        <taxon>Bacteria</taxon>
        <taxon>Bacillati</taxon>
        <taxon>Actinomycetota</taxon>
        <taxon>Actinomycetes</taxon>
        <taxon>Pseudonocardiales</taxon>
        <taxon>Pseudonocardiaceae</taxon>
        <taxon>Kibdelosporangium</taxon>
    </lineage>
</organism>
<dbReference type="Proteomes" id="UP001519332">
    <property type="component" value="Unassembled WGS sequence"/>
</dbReference>
<dbReference type="EMBL" id="JAGINW010000001">
    <property type="protein sequence ID" value="MBP2321618.1"/>
    <property type="molecule type" value="Genomic_DNA"/>
</dbReference>